<dbReference type="InterPro" id="IPR051158">
    <property type="entry name" value="Metallophosphoesterase_sf"/>
</dbReference>
<dbReference type="Proteomes" id="UP001165561">
    <property type="component" value="Unassembled WGS sequence"/>
</dbReference>
<dbReference type="EMBL" id="JARACI010000494">
    <property type="protein sequence ID" value="MDD9205442.1"/>
    <property type="molecule type" value="Genomic_DNA"/>
</dbReference>
<feature type="region of interest" description="Disordered" evidence="1">
    <location>
        <begin position="1"/>
        <end position="24"/>
    </location>
</feature>
<keyword evidence="4" id="KW-1185">Reference proteome</keyword>
<proteinExistence type="predicted"/>
<reference evidence="3" key="1">
    <citation type="submission" date="2023-02" db="EMBL/GenBank/DDBJ databases">
        <title>Georgenia sp.10Sc9-8, isolated from a soil sample collected from the Taklamakan desert.</title>
        <authorList>
            <person name="Liu S."/>
        </authorList>
    </citation>
    <scope>NUCLEOTIDE SEQUENCE</scope>
    <source>
        <strain evidence="3">10Sc9-8</strain>
    </source>
</reference>
<evidence type="ECO:0000256" key="1">
    <source>
        <dbReference type="SAM" id="MobiDB-lite"/>
    </source>
</evidence>
<dbReference type="InterPro" id="IPR004843">
    <property type="entry name" value="Calcineurin-like_PHP"/>
</dbReference>
<dbReference type="InterPro" id="IPR029052">
    <property type="entry name" value="Metallo-depent_PP-like"/>
</dbReference>
<feature type="non-terminal residue" evidence="3">
    <location>
        <position position="1"/>
    </location>
</feature>
<protein>
    <submittedName>
        <fullName evidence="3">Metallophosphoesterase</fullName>
    </submittedName>
</protein>
<evidence type="ECO:0000259" key="2">
    <source>
        <dbReference type="Pfam" id="PF00149"/>
    </source>
</evidence>
<feature type="compositionally biased region" description="Basic residues" evidence="1">
    <location>
        <begin position="13"/>
        <end position="24"/>
    </location>
</feature>
<evidence type="ECO:0000313" key="4">
    <source>
        <dbReference type="Proteomes" id="UP001165561"/>
    </source>
</evidence>
<dbReference type="PANTHER" id="PTHR31302:SF0">
    <property type="entry name" value="TRANSMEMBRANE PROTEIN WITH METALLOPHOSPHOESTERASE DOMAIN"/>
    <property type="match status" value="1"/>
</dbReference>
<comment type="caution">
    <text evidence="3">The sequence shown here is derived from an EMBL/GenBank/DDBJ whole genome shotgun (WGS) entry which is preliminary data.</text>
</comment>
<sequence>GDRGRQRADTNPRRSRHMSHREHRGRRVLGRSAGVLLALLLLVAVYGAAVEPRLILDERRHEADIPGLGPGWDGAEIAVFSDLQVGMWWDNSAMVQRVVDRVVEEDPAAVLIPGDFVYSSSPEVPAQVRTVMELLEPLATAEIPRFVVLGNHDHAVGAVSELTSAFEDAGFTVLDNEAVEMPGPEGASAGADPLYVVGLAATRPGLTDVDAALSEVPDGAPRIVMMHNPTAFPDLPAHAAPLAVAGHTHCGQIALPGTPRWSYVGLTEEEKVVADGFAPVDYGAPGNTMFVTCGIGFSVVPVRINAFPQVAFFELTPAPSVQR</sequence>
<accession>A0ABT5TTR2</accession>
<dbReference type="PANTHER" id="PTHR31302">
    <property type="entry name" value="TRANSMEMBRANE PROTEIN WITH METALLOPHOSPHOESTERASE DOMAIN-RELATED"/>
    <property type="match status" value="1"/>
</dbReference>
<dbReference type="SUPFAM" id="SSF56300">
    <property type="entry name" value="Metallo-dependent phosphatases"/>
    <property type="match status" value="1"/>
</dbReference>
<organism evidence="3 4">
    <name type="scientific">Georgenia halotolerans</name>
    <dbReference type="NCBI Taxonomy" id="3028317"/>
    <lineage>
        <taxon>Bacteria</taxon>
        <taxon>Bacillati</taxon>
        <taxon>Actinomycetota</taxon>
        <taxon>Actinomycetes</taxon>
        <taxon>Micrococcales</taxon>
        <taxon>Bogoriellaceae</taxon>
        <taxon>Georgenia</taxon>
    </lineage>
</organism>
<dbReference type="Gene3D" id="3.60.21.10">
    <property type="match status" value="1"/>
</dbReference>
<gene>
    <name evidence="3" type="ORF">PU560_03035</name>
</gene>
<feature type="compositionally biased region" description="Basic and acidic residues" evidence="1">
    <location>
        <begin position="1"/>
        <end position="12"/>
    </location>
</feature>
<dbReference type="Pfam" id="PF00149">
    <property type="entry name" value="Metallophos"/>
    <property type="match status" value="1"/>
</dbReference>
<name>A0ABT5TTR2_9MICO</name>
<feature type="domain" description="Calcineurin-like phosphoesterase" evidence="2">
    <location>
        <begin position="77"/>
        <end position="250"/>
    </location>
</feature>
<evidence type="ECO:0000313" key="3">
    <source>
        <dbReference type="EMBL" id="MDD9205442.1"/>
    </source>
</evidence>